<dbReference type="PROSITE" id="PS01313">
    <property type="entry name" value="LIPB"/>
    <property type="match status" value="1"/>
</dbReference>
<reference evidence="7 8" key="1">
    <citation type="submission" date="2019-11" db="EMBL/GenBank/DDBJ databases">
        <title>Acidiferrimicrobium australis gen. nov., sp. nov., an acidophilic and obligately heterotrophic, member of the Actinobacteria that catalyses dissimilatory oxido- reduction of iron isolated from metal-rich acidic water in Chile.</title>
        <authorList>
            <person name="Gonzalez D."/>
            <person name="Huber K."/>
            <person name="Hedrich S."/>
            <person name="Rojas-Villalobos C."/>
            <person name="Quatrini R."/>
            <person name="Dinamarca M.A."/>
            <person name="Schwarz A."/>
            <person name="Canales C."/>
            <person name="Nancucheo I."/>
        </authorList>
    </citation>
    <scope>NUCLEOTIDE SEQUENCE [LARGE SCALE GENOMIC DNA]</scope>
    <source>
        <strain evidence="7 8">USS-CCA1</strain>
    </source>
</reference>
<gene>
    <name evidence="7" type="primary">lipB</name>
    <name evidence="7" type="ORF">GHK86_04280</name>
</gene>
<dbReference type="GO" id="GO:0016740">
    <property type="term" value="F:transferase activity"/>
    <property type="evidence" value="ECO:0007669"/>
    <property type="project" value="UniProtKB-KW"/>
</dbReference>
<dbReference type="Gene3D" id="3.30.930.10">
    <property type="entry name" value="Bira Bifunctional Protein, Domain 2"/>
    <property type="match status" value="1"/>
</dbReference>
<evidence type="ECO:0000313" key="7">
    <source>
        <dbReference type="EMBL" id="MST31944.1"/>
    </source>
</evidence>
<dbReference type="InterPro" id="IPR004143">
    <property type="entry name" value="BPL_LPL_catalytic"/>
</dbReference>
<evidence type="ECO:0000256" key="4">
    <source>
        <dbReference type="ARBA" id="ARBA00023315"/>
    </source>
</evidence>
<protein>
    <recommendedName>
        <fullName evidence="2">lipoyl(octanoyl) transferase</fullName>
        <ecNumber evidence="2">2.3.1.181</ecNumber>
    </recommendedName>
</protein>
<evidence type="ECO:0000256" key="2">
    <source>
        <dbReference type="ARBA" id="ARBA00012334"/>
    </source>
</evidence>
<keyword evidence="4" id="KW-0012">Acyltransferase</keyword>
<dbReference type="InterPro" id="IPR045864">
    <property type="entry name" value="aa-tRNA-synth_II/BPL/LPL"/>
</dbReference>
<feature type="domain" description="BPL/LPL catalytic" evidence="6">
    <location>
        <begin position="25"/>
        <end position="209"/>
    </location>
</feature>
<evidence type="ECO:0000259" key="6">
    <source>
        <dbReference type="PROSITE" id="PS51733"/>
    </source>
</evidence>
<dbReference type="PANTHER" id="PTHR10993:SF7">
    <property type="entry name" value="LIPOYLTRANSFERASE 2, MITOCHONDRIAL-RELATED"/>
    <property type="match status" value="1"/>
</dbReference>
<evidence type="ECO:0000313" key="8">
    <source>
        <dbReference type="Proteomes" id="UP000437736"/>
    </source>
</evidence>
<dbReference type="InterPro" id="IPR000544">
    <property type="entry name" value="Octanoyltransferase"/>
</dbReference>
<dbReference type="HAMAP" id="MF_00013">
    <property type="entry name" value="LipB"/>
    <property type="match status" value="1"/>
</dbReference>
<dbReference type="EC" id="2.3.1.181" evidence="2"/>
<accession>A0ABW9QR94</accession>
<dbReference type="SUPFAM" id="SSF55681">
    <property type="entry name" value="Class II aaRS and biotin synthetases"/>
    <property type="match status" value="1"/>
</dbReference>
<sequence length="242" mass="25559">MLRARWLGRVRYGDALALQHGLWADGADDWLLLLEHPHVYTLGVRADPAHVLVDPASVGAELVETDRGGDVTYHGPGQLVGYPIRSVAMGPGAVPRYVHAVEQVVIDALEALGLPGASRLEGYPGVWVGVEEGAPRKICAIGVRLSRGRSMHGFALNVAPDLAYFGHIVPCGISDKPVTSLAAEGVDVSMRAVVDAVVAAASRRFGYERVDRRDVAWRVPAADLAPFTRGEGPGVPVAAGGP</sequence>
<dbReference type="NCBIfam" id="NF010925">
    <property type="entry name" value="PRK14345.1"/>
    <property type="match status" value="1"/>
</dbReference>
<comment type="pathway">
    <text evidence="1">Protein modification; protein lipoylation via endogenous pathway; protein N(6)-(lipoyl)lysine from octanoyl-[acyl-carrier-protein]: step 1/2.</text>
</comment>
<evidence type="ECO:0000256" key="1">
    <source>
        <dbReference type="ARBA" id="ARBA00004821"/>
    </source>
</evidence>
<dbReference type="PANTHER" id="PTHR10993">
    <property type="entry name" value="OCTANOYLTRANSFERASE"/>
    <property type="match status" value="1"/>
</dbReference>
<evidence type="ECO:0000256" key="5">
    <source>
        <dbReference type="ARBA" id="ARBA00024732"/>
    </source>
</evidence>
<dbReference type="Pfam" id="PF21948">
    <property type="entry name" value="LplA-B_cat"/>
    <property type="match status" value="1"/>
</dbReference>
<keyword evidence="3 7" id="KW-0808">Transferase</keyword>
<dbReference type="Proteomes" id="UP000437736">
    <property type="component" value="Unassembled WGS sequence"/>
</dbReference>
<dbReference type="EMBL" id="WJHE01000180">
    <property type="protein sequence ID" value="MST31944.1"/>
    <property type="molecule type" value="Genomic_DNA"/>
</dbReference>
<dbReference type="NCBIfam" id="TIGR00214">
    <property type="entry name" value="lipB"/>
    <property type="match status" value="1"/>
</dbReference>
<comment type="caution">
    <text evidence="7">The sequence shown here is derived from an EMBL/GenBank/DDBJ whole genome shotgun (WGS) entry which is preliminary data.</text>
</comment>
<dbReference type="CDD" id="cd16444">
    <property type="entry name" value="LipB"/>
    <property type="match status" value="1"/>
</dbReference>
<dbReference type="PROSITE" id="PS51733">
    <property type="entry name" value="BPL_LPL_CATALYTIC"/>
    <property type="match status" value="1"/>
</dbReference>
<evidence type="ECO:0000256" key="3">
    <source>
        <dbReference type="ARBA" id="ARBA00022679"/>
    </source>
</evidence>
<dbReference type="PIRSF" id="PIRSF016262">
    <property type="entry name" value="LPLase"/>
    <property type="match status" value="1"/>
</dbReference>
<proteinExistence type="inferred from homology"/>
<comment type="function">
    <text evidence="5">Catalyzes the transfer of endogenously produced octanoic acid from octanoyl-acyl-carrier-protein onto the lipoyl domains of lipoate-dependent enzymes. Lipoyl-ACP can also act as a substrate although octanoyl-ACP is likely to be the physiological substrate.</text>
</comment>
<organism evidence="7 8">
    <name type="scientific">Acidiferrimicrobium australe</name>
    <dbReference type="NCBI Taxonomy" id="2664430"/>
    <lineage>
        <taxon>Bacteria</taxon>
        <taxon>Bacillati</taxon>
        <taxon>Actinomycetota</taxon>
        <taxon>Acidimicrobiia</taxon>
        <taxon>Acidimicrobiales</taxon>
        <taxon>Acidimicrobiaceae</taxon>
        <taxon>Acidiferrimicrobium</taxon>
    </lineage>
</organism>
<name>A0ABW9QR94_9ACTN</name>
<dbReference type="InterPro" id="IPR020605">
    <property type="entry name" value="Octanoyltransferase_CS"/>
</dbReference>
<feature type="non-terminal residue" evidence="7">
    <location>
        <position position="242"/>
    </location>
</feature>
<keyword evidence="8" id="KW-1185">Reference proteome</keyword>